<evidence type="ECO:0000259" key="8">
    <source>
        <dbReference type="Pfam" id="PF00905"/>
    </source>
</evidence>
<evidence type="ECO:0000256" key="7">
    <source>
        <dbReference type="SAM" id="Phobius"/>
    </source>
</evidence>
<comment type="catalytic activity">
    <reaction evidence="6">
        <text>Preferential cleavage: (Ac)2-L-Lys-D-Ala-|-D-Ala. Also transpeptidation of peptidyl-alanyl moieties that are N-acyl substituents of D-alanine.</text>
        <dbReference type="EC" id="3.4.16.4"/>
    </reaction>
</comment>
<reference evidence="10 11" key="1">
    <citation type="submission" date="2021-10" db="EMBL/GenBank/DDBJ databases">
        <authorList>
            <person name="Criscuolo A."/>
        </authorList>
    </citation>
    <scope>NUCLEOTIDE SEQUENCE [LARGE SCALE GENOMIC DNA]</scope>
    <source>
        <strain evidence="11">CIP 111899</strain>
    </source>
</reference>
<dbReference type="PANTHER" id="PTHR30627:SF24">
    <property type="entry name" value="PENICILLIN-BINDING PROTEIN 4B"/>
    <property type="match status" value="1"/>
</dbReference>
<comment type="caution">
    <text evidence="10">The sequence shown here is derived from an EMBL/GenBank/DDBJ whole genome shotgun (WGS) entry which is preliminary data.</text>
</comment>
<dbReference type="RefSeq" id="WP_230574814.1">
    <property type="nucleotide sequence ID" value="NZ_CAKJTI010000007.1"/>
</dbReference>
<dbReference type="InterPro" id="IPR005311">
    <property type="entry name" value="PBP_dimer"/>
</dbReference>
<evidence type="ECO:0000256" key="1">
    <source>
        <dbReference type="ARBA" id="ARBA00004370"/>
    </source>
</evidence>
<name>A0ABM8YA85_9BACI</name>
<evidence type="ECO:0000313" key="10">
    <source>
        <dbReference type="EMBL" id="CAG9612669.1"/>
    </source>
</evidence>
<evidence type="ECO:0000256" key="6">
    <source>
        <dbReference type="ARBA" id="ARBA00034000"/>
    </source>
</evidence>
<evidence type="ECO:0000256" key="5">
    <source>
        <dbReference type="ARBA" id="ARBA00023136"/>
    </source>
</evidence>
<dbReference type="Gene3D" id="3.90.1310.10">
    <property type="entry name" value="Penicillin-binding protein 2a (Domain 2)"/>
    <property type="match status" value="1"/>
</dbReference>
<protein>
    <recommendedName>
        <fullName evidence="4">serine-type D-Ala-D-Ala carboxypeptidase</fullName>
        <ecNumber evidence="4">3.4.16.4</ecNumber>
    </recommendedName>
</protein>
<dbReference type="Pfam" id="PF00905">
    <property type="entry name" value="Transpeptidase"/>
    <property type="match status" value="1"/>
</dbReference>
<dbReference type="InterPro" id="IPR050515">
    <property type="entry name" value="Beta-lactam/transpept"/>
</dbReference>
<feature type="domain" description="Penicillin-binding protein transpeptidase" evidence="8">
    <location>
        <begin position="263"/>
        <end position="559"/>
    </location>
</feature>
<keyword evidence="7" id="KW-1133">Transmembrane helix</keyword>
<evidence type="ECO:0000313" key="11">
    <source>
        <dbReference type="Proteomes" id="UP000789423"/>
    </source>
</evidence>
<sequence>MKMQQRIIIILIAFMCMMFILLGRLIQIQLVETESFTDKHINLIEKSVAQRTQAVIVDDGRGRFTDRNGEELVDDDQTVLILFPFLKSTNWPVQKIAHIIGVREKELEQQIQIANKPVVFQQDEKPLNLTKEQMQRINDLKIPGIVAAHARLKQNGIIAEHLIGITGENEKQFVKRYGEKEKKKTPIGISGLQRSFDEFLLSDGEAKILYHVDGQGEPIFGKNVKYTYPANPFYPLIIETTLDKSLQVRAEELINQYKLVKGGLILLDIQTNEILAMVSKPSLHTDNKEAYKRGASNQMLIPHFPGSVFKTVIAAAAIEEGILTAKRRFDCDMDLYGEGKADRLMGTLSFTESFARSCNRTFAVLGHELLQKDKMMIEKYVEALGAANSVGWKGSVFHTSLFQQLVEEKEGTIWRDERDKTVRKAIAQTAIGQKDVRLSPLAVANMMATIARGGEKKEVKAVRGITYKNGTKLFHFEDHLLRGKTLKKNTIKKVQQLLRDVVTASNGTGSAYQSLPLTIAGKSGTAQTGKENRENRWFAGYFPYENPRYALVVVDLETNRQDNVVPRIFADYVEAIAKWEDKRK</sequence>
<evidence type="ECO:0000256" key="2">
    <source>
        <dbReference type="ARBA" id="ARBA00004752"/>
    </source>
</evidence>
<keyword evidence="11" id="KW-1185">Reference proteome</keyword>
<dbReference type="EC" id="3.4.16.4" evidence="4"/>
<evidence type="ECO:0000256" key="4">
    <source>
        <dbReference type="ARBA" id="ARBA00012448"/>
    </source>
</evidence>
<keyword evidence="5 7" id="KW-0472">Membrane</keyword>
<accession>A0ABM8YA85</accession>
<proteinExistence type="inferred from homology"/>
<keyword evidence="7" id="KW-0812">Transmembrane</keyword>
<dbReference type="SUPFAM" id="SSF56601">
    <property type="entry name" value="beta-lactamase/transpeptidase-like"/>
    <property type="match status" value="1"/>
</dbReference>
<feature type="domain" description="Penicillin-binding protein dimerisation" evidence="9">
    <location>
        <begin position="61"/>
        <end position="219"/>
    </location>
</feature>
<comment type="pathway">
    <text evidence="2">Cell wall biogenesis; peptidoglycan biosynthesis.</text>
</comment>
<dbReference type="InterPro" id="IPR012338">
    <property type="entry name" value="Beta-lactam/transpept-like"/>
</dbReference>
<dbReference type="SUPFAM" id="SSF56519">
    <property type="entry name" value="Penicillin binding protein dimerisation domain"/>
    <property type="match status" value="1"/>
</dbReference>
<dbReference type="Pfam" id="PF03717">
    <property type="entry name" value="PBP_dimer"/>
    <property type="match status" value="1"/>
</dbReference>
<organism evidence="10 11">
    <name type="scientific">Bacillus rhizoplanae</name>
    <dbReference type="NCBI Taxonomy" id="2880966"/>
    <lineage>
        <taxon>Bacteria</taxon>
        <taxon>Bacillati</taxon>
        <taxon>Bacillota</taxon>
        <taxon>Bacilli</taxon>
        <taxon>Bacillales</taxon>
        <taxon>Bacillaceae</taxon>
        <taxon>Bacillus</taxon>
    </lineage>
</organism>
<comment type="similarity">
    <text evidence="3">Belongs to the transpeptidase family.</text>
</comment>
<dbReference type="InterPro" id="IPR036138">
    <property type="entry name" value="PBP_dimer_sf"/>
</dbReference>
<feature type="transmembrane region" description="Helical" evidence="7">
    <location>
        <begin position="7"/>
        <end position="26"/>
    </location>
</feature>
<evidence type="ECO:0000256" key="3">
    <source>
        <dbReference type="ARBA" id="ARBA00007171"/>
    </source>
</evidence>
<gene>
    <name evidence="10" type="primary">pbpI</name>
    <name evidence="10" type="ORF">BACCIP111899_01846</name>
</gene>
<dbReference type="Proteomes" id="UP000789423">
    <property type="component" value="Unassembled WGS sequence"/>
</dbReference>
<dbReference type="PANTHER" id="PTHR30627">
    <property type="entry name" value="PEPTIDOGLYCAN D,D-TRANSPEPTIDASE"/>
    <property type="match status" value="1"/>
</dbReference>
<dbReference type="EMBL" id="CAKJTI010000007">
    <property type="protein sequence ID" value="CAG9612669.1"/>
    <property type="molecule type" value="Genomic_DNA"/>
</dbReference>
<evidence type="ECO:0000259" key="9">
    <source>
        <dbReference type="Pfam" id="PF03717"/>
    </source>
</evidence>
<comment type="subcellular location">
    <subcellularLocation>
        <location evidence="1">Membrane</location>
    </subcellularLocation>
</comment>
<dbReference type="InterPro" id="IPR001460">
    <property type="entry name" value="PCN-bd_Tpept"/>
</dbReference>
<dbReference type="Gene3D" id="3.40.710.10">
    <property type="entry name" value="DD-peptidase/beta-lactamase superfamily"/>
    <property type="match status" value="1"/>
</dbReference>